<dbReference type="GO" id="GO:0004425">
    <property type="term" value="F:indole-3-glycerol-phosphate synthase activity"/>
    <property type="evidence" value="ECO:0007669"/>
    <property type="project" value="UniProtKB-EC"/>
</dbReference>
<dbReference type="PANTHER" id="PTHR22854:SF2">
    <property type="entry name" value="INDOLE-3-GLYCEROL-PHOSPHATE SYNTHASE"/>
    <property type="match status" value="1"/>
</dbReference>
<dbReference type="InterPro" id="IPR045186">
    <property type="entry name" value="Indole-3-glycerol_P_synth"/>
</dbReference>
<organism evidence="11 12">
    <name type="scientific">candidate division MSBL1 archaeon SCGC-AAA382A20</name>
    <dbReference type="NCBI Taxonomy" id="1698280"/>
    <lineage>
        <taxon>Archaea</taxon>
        <taxon>Methanobacteriati</taxon>
        <taxon>Methanobacteriota</taxon>
        <taxon>candidate division MSBL1</taxon>
    </lineage>
</organism>
<dbReference type="CDD" id="cd00331">
    <property type="entry name" value="IGPS"/>
    <property type="match status" value="1"/>
</dbReference>
<keyword evidence="6" id="KW-0822">Tryptophan biosynthesis</keyword>
<dbReference type="Pfam" id="PF00218">
    <property type="entry name" value="IGPS"/>
    <property type="match status" value="1"/>
</dbReference>
<dbReference type="EC" id="4.1.1.48" evidence="3"/>
<dbReference type="EMBL" id="LHYE01000006">
    <property type="protein sequence ID" value="KXB07565.1"/>
    <property type="molecule type" value="Genomic_DNA"/>
</dbReference>
<dbReference type="InterPro" id="IPR013798">
    <property type="entry name" value="Indole-3-glycerol_P_synth_dom"/>
</dbReference>
<dbReference type="Gene3D" id="3.20.20.70">
    <property type="entry name" value="Aldolase class I"/>
    <property type="match status" value="1"/>
</dbReference>
<evidence type="ECO:0000256" key="3">
    <source>
        <dbReference type="ARBA" id="ARBA00012362"/>
    </source>
</evidence>
<evidence type="ECO:0000256" key="4">
    <source>
        <dbReference type="ARBA" id="ARBA00022605"/>
    </source>
</evidence>
<evidence type="ECO:0000256" key="9">
    <source>
        <dbReference type="SAM" id="MobiDB-lite"/>
    </source>
</evidence>
<evidence type="ECO:0000256" key="5">
    <source>
        <dbReference type="ARBA" id="ARBA00022793"/>
    </source>
</evidence>
<dbReference type="GO" id="GO:0004640">
    <property type="term" value="F:phosphoribosylanthranilate isomerase activity"/>
    <property type="evidence" value="ECO:0007669"/>
    <property type="project" value="TreeGrafter"/>
</dbReference>
<keyword evidence="12" id="KW-1185">Reference proteome</keyword>
<dbReference type="AlphaFoldDB" id="A0A133VM70"/>
<evidence type="ECO:0000256" key="6">
    <source>
        <dbReference type="ARBA" id="ARBA00022822"/>
    </source>
</evidence>
<keyword evidence="5" id="KW-0210">Decarboxylase</keyword>
<comment type="pathway">
    <text evidence="2">Amino-acid biosynthesis; L-tryptophan biosynthesis; L-tryptophan from chorismate: step 4/5.</text>
</comment>
<comment type="caution">
    <text evidence="11">The sequence shown here is derived from an EMBL/GenBank/DDBJ whole genome shotgun (WGS) entry which is preliminary data.</text>
</comment>
<dbReference type="GO" id="GO:0000162">
    <property type="term" value="P:L-tryptophan biosynthetic process"/>
    <property type="evidence" value="ECO:0007669"/>
    <property type="project" value="UniProtKB-UniPathway"/>
</dbReference>
<reference evidence="11 12" key="1">
    <citation type="journal article" date="2016" name="Sci. Rep.">
        <title>Metabolic traits of an uncultured archaeal lineage -MSBL1- from brine pools of the Red Sea.</title>
        <authorList>
            <person name="Mwirichia R."/>
            <person name="Alam I."/>
            <person name="Rashid M."/>
            <person name="Vinu M."/>
            <person name="Ba-Alawi W."/>
            <person name="Anthony Kamau A."/>
            <person name="Kamanda Ngugi D."/>
            <person name="Goker M."/>
            <person name="Klenk H.P."/>
            <person name="Bajic V."/>
            <person name="Stingl U."/>
        </authorList>
    </citation>
    <scope>NUCLEOTIDE SEQUENCE [LARGE SCALE GENOMIC DNA]</scope>
    <source>
        <strain evidence="11">SCGC-AAA382A20</strain>
    </source>
</reference>
<gene>
    <name evidence="11" type="ORF">AKJ51_01075</name>
</gene>
<protein>
    <recommendedName>
        <fullName evidence="3">indole-3-glycerol-phosphate synthase</fullName>
        <ecNumber evidence="3">4.1.1.48</ecNumber>
    </recommendedName>
</protein>
<evidence type="ECO:0000256" key="7">
    <source>
        <dbReference type="ARBA" id="ARBA00023141"/>
    </source>
</evidence>
<evidence type="ECO:0000256" key="1">
    <source>
        <dbReference type="ARBA" id="ARBA00001633"/>
    </source>
</evidence>
<dbReference type="PANTHER" id="PTHR22854">
    <property type="entry name" value="TRYPTOPHAN BIOSYNTHESIS PROTEIN"/>
    <property type="match status" value="1"/>
</dbReference>
<feature type="region of interest" description="Disordered" evidence="9">
    <location>
        <begin position="17"/>
        <end position="42"/>
    </location>
</feature>
<keyword evidence="7" id="KW-0057">Aromatic amino acid biosynthesis</keyword>
<feature type="domain" description="Indole-3-glycerol phosphate synthase" evidence="10">
    <location>
        <begin position="4"/>
        <end position="266"/>
    </location>
</feature>
<dbReference type="UniPathway" id="UPA00035">
    <property type="reaction ID" value="UER00043"/>
</dbReference>
<name>A0A133VM70_9EURY</name>
<proteinExistence type="predicted"/>
<feature type="region of interest" description="Disordered" evidence="9">
    <location>
        <begin position="269"/>
        <end position="312"/>
    </location>
</feature>
<feature type="compositionally biased region" description="Basic and acidic residues" evidence="9">
    <location>
        <begin position="17"/>
        <end position="32"/>
    </location>
</feature>
<evidence type="ECO:0000313" key="11">
    <source>
        <dbReference type="EMBL" id="KXB07565.1"/>
    </source>
</evidence>
<sequence length="312" mass="35021">MITLDNILENKRKEIEEDKEQESVRQLKRKIDSSPSTKDFSTEIGKQGTNIIAETKIMSPSLNKQSGEGNLEQILELARTYESSKPVAAISVLSDGKYFGGSKEIMQEVRKNTTKPILRKDFIIDEYQIYQSRAYGADAILLISAALKTNEMRKFVDLSRELGMESLVEFSTKEGKKKIPNNVKIYGRNYRHLELNKDLKSPEYDNIKDKDKTLIDDLPSNAIKVAESQIKTRSDIEWLKQEGFDAFLIGTAIATEDDVKGKIEKLGLSSPYSNPGHLLGGRDESGEHHKKVALGGGDRRTPSAIEWADAQP</sequence>
<evidence type="ECO:0000256" key="8">
    <source>
        <dbReference type="ARBA" id="ARBA00023239"/>
    </source>
</evidence>
<dbReference type="Proteomes" id="UP000070263">
    <property type="component" value="Unassembled WGS sequence"/>
</dbReference>
<dbReference type="PATRIC" id="fig|1698280.3.peg.1005"/>
<dbReference type="SUPFAM" id="SSF51366">
    <property type="entry name" value="Ribulose-phoshate binding barrel"/>
    <property type="match status" value="1"/>
</dbReference>
<evidence type="ECO:0000313" key="12">
    <source>
        <dbReference type="Proteomes" id="UP000070263"/>
    </source>
</evidence>
<keyword evidence="8" id="KW-0456">Lyase</keyword>
<comment type="catalytic activity">
    <reaction evidence="1">
        <text>1-(2-carboxyphenylamino)-1-deoxy-D-ribulose 5-phosphate + H(+) = (1S,2R)-1-C-(indol-3-yl)glycerol 3-phosphate + CO2 + H2O</text>
        <dbReference type="Rhea" id="RHEA:23476"/>
        <dbReference type="ChEBI" id="CHEBI:15377"/>
        <dbReference type="ChEBI" id="CHEBI:15378"/>
        <dbReference type="ChEBI" id="CHEBI:16526"/>
        <dbReference type="ChEBI" id="CHEBI:58613"/>
        <dbReference type="ChEBI" id="CHEBI:58866"/>
        <dbReference type="EC" id="4.1.1.48"/>
    </reaction>
</comment>
<evidence type="ECO:0000256" key="2">
    <source>
        <dbReference type="ARBA" id="ARBA00004696"/>
    </source>
</evidence>
<accession>A0A133VM70</accession>
<dbReference type="InterPro" id="IPR013785">
    <property type="entry name" value="Aldolase_TIM"/>
</dbReference>
<dbReference type="InterPro" id="IPR011060">
    <property type="entry name" value="RibuloseP-bd_barrel"/>
</dbReference>
<evidence type="ECO:0000259" key="10">
    <source>
        <dbReference type="Pfam" id="PF00218"/>
    </source>
</evidence>
<keyword evidence="4" id="KW-0028">Amino-acid biosynthesis</keyword>